<name>A0A0A8YVS4_ARUDO</name>
<organism evidence="1">
    <name type="scientific">Arundo donax</name>
    <name type="common">Giant reed</name>
    <name type="synonym">Donax arundinaceus</name>
    <dbReference type="NCBI Taxonomy" id="35708"/>
    <lineage>
        <taxon>Eukaryota</taxon>
        <taxon>Viridiplantae</taxon>
        <taxon>Streptophyta</taxon>
        <taxon>Embryophyta</taxon>
        <taxon>Tracheophyta</taxon>
        <taxon>Spermatophyta</taxon>
        <taxon>Magnoliopsida</taxon>
        <taxon>Liliopsida</taxon>
        <taxon>Poales</taxon>
        <taxon>Poaceae</taxon>
        <taxon>PACMAD clade</taxon>
        <taxon>Arundinoideae</taxon>
        <taxon>Arundineae</taxon>
        <taxon>Arundo</taxon>
    </lineage>
</organism>
<sequence>MANHQSRSRLRKRLISINMEKKLEPKAKNDSRHVQHNSYFPIKLFFSLECIKVINSL</sequence>
<dbReference type="AlphaFoldDB" id="A0A0A8YVS4"/>
<protein>
    <submittedName>
        <fullName evidence="1">Uncharacterized protein</fullName>
    </submittedName>
</protein>
<evidence type="ECO:0000313" key="1">
    <source>
        <dbReference type="EMBL" id="JAD31234.1"/>
    </source>
</evidence>
<reference evidence="1" key="1">
    <citation type="submission" date="2014-09" db="EMBL/GenBank/DDBJ databases">
        <authorList>
            <person name="Magalhaes I.L.F."/>
            <person name="Oliveira U."/>
            <person name="Santos F.R."/>
            <person name="Vidigal T.H.D.A."/>
            <person name="Brescovit A.D."/>
            <person name="Santos A.J."/>
        </authorList>
    </citation>
    <scope>NUCLEOTIDE SEQUENCE</scope>
    <source>
        <tissue evidence="1">Shoot tissue taken approximately 20 cm above the soil surface</tissue>
    </source>
</reference>
<dbReference type="EMBL" id="GBRH01266661">
    <property type="protein sequence ID" value="JAD31234.1"/>
    <property type="molecule type" value="Transcribed_RNA"/>
</dbReference>
<accession>A0A0A8YVS4</accession>
<reference evidence="1" key="2">
    <citation type="journal article" date="2015" name="Data Brief">
        <title>Shoot transcriptome of the giant reed, Arundo donax.</title>
        <authorList>
            <person name="Barrero R.A."/>
            <person name="Guerrero F.D."/>
            <person name="Moolhuijzen P."/>
            <person name="Goolsby J.A."/>
            <person name="Tidwell J."/>
            <person name="Bellgard S.E."/>
            <person name="Bellgard M.I."/>
        </authorList>
    </citation>
    <scope>NUCLEOTIDE SEQUENCE</scope>
    <source>
        <tissue evidence="1">Shoot tissue taken approximately 20 cm above the soil surface</tissue>
    </source>
</reference>
<proteinExistence type="predicted"/>